<reference evidence="1 2" key="1">
    <citation type="submission" date="2016-02" db="EMBL/GenBank/DDBJ databases">
        <authorList>
            <person name="Teng J.L."/>
            <person name="Tang Y."/>
            <person name="Huang Y."/>
            <person name="Guo F."/>
            <person name="Wei W."/>
            <person name="Chen J.H."/>
            <person name="Wong S.Y."/>
            <person name="Lau S.K."/>
            <person name="Woo P.C."/>
        </authorList>
    </citation>
    <scope>NUCLEOTIDE SEQUENCE [LARGE SCALE GENOMIC DNA]</scope>
    <source>
        <strain evidence="1 2">JCM 13375</strain>
    </source>
</reference>
<gene>
    <name evidence="1" type="ORF">AXK61_11545</name>
</gene>
<accession>A0A137YTM5</accession>
<comment type="caution">
    <text evidence="1">The sequence shown here is derived from an EMBL/GenBank/DDBJ whole genome shotgun (WGS) entry which is preliminary data.</text>
</comment>
<keyword evidence="2" id="KW-1185">Reference proteome</keyword>
<sequence>MTPSDPVADRARVAAAYRRIHERDKESFDCARFRELYRHFFSRELTEDDLDHQLLGYACADATTLIDYVRHLEYHRLRHERRHRPKTWF</sequence>
<evidence type="ECO:0000313" key="1">
    <source>
        <dbReference type="EMBL" id="KXO89231.1"/>
    </source>
</evidence>
<name>A0A137YTM5_9ACTN</name>
<dbReference type="RefSeq" id="WP_068747113.1">
    <property type="nucleotide sequence ID" value="NZ_LSRE01000050.1"/>
</dbReference>
<proteinExistence type="predicted"/>
<protein>
    <submittedName>
        <fullName evidence="1">Uncharacterized protein</fullName>
    </submittedName>
</protein>
<organism evidence="1 2">
    <name type="scientific">Tsukamurella pseudospumae</name>
    <dbReference type="NCBI Taxonomy" id="239498"/>
    <lineage>
        <taxon>Bacteria</taxon>
        <taxon>Bacillati</taxon>
        <taxon>Actinomycetota</taxon>
        <taxon>Actinomycetes</taxon>
        <taxon>Mycobacteriales</taxon>
        <taxon>Tsukamurellaceae</taxon>
        <taxon>Tsukamurella</taxon>
    </lineage>
</organism>
<dbReference type="EMBL" id="LSRE01000050">
    <property type="protein sequence ID" value="KXO89231.1"/>
    <property type="molecule type" value="Genomic_DNA"/>
</dbReference>
<dbReference type="Proteomes" id="UP000070409">
    <property type="component" value="Unassembled WGS sequence"/>
</dbReference>
<evidence type="ECO:0000313" key="2">
    <source>
        <dbReference type="Proteomes" id="UP000070409"/>
    </source>
</evidence>